<dbReference type="STRING" id="1331007.AALB_0022"/>
<accession>R9PF18</accession>
<protein>
    <submittedName>
        <fullName evidence="1">Uncharacterized protein</fullName>
    </submittedName>
</protein>
<proteinExistence type="predicted"/>
<evidence type="ECO:0000313" key="1">
    <source>
        <dbReference type="EMBL" id="GAC99941.1"/>
    </source>
</evidence>
<reference evidence="1" key="1">
    <citation type="journal article" date="2013" name="Genome Announc.">
        <title>Draft Genome Sequence of Agarivorans albus Strain MKT 106T, an Agarolytic Marine Bacterium.</title>
        <authorList>
            <person name="Yasuike M."/>
            <person name="Nakamura Y."/>
            <person name="Kai W."/>
            <person name="Fujiwara A."/>
            <person name="Fukui Y."/>
            <person name="Satomi M."/>
            <person name="Sano M."/>
        </authorList>
    </citation>
    <scope>NUCLEOTIDE SEQUENCE [LARGE SCALE GENOMIC DNA]</scope>
</reference>
<dbReference type="Proteomes" id="UP000014461">
    <property type="component" value="Unassembled WGS sequence"/>
</dbReference>
<organism evidence="1 2">
    <name type="scientific">Agarivorans albus MKT 106</name>
    <dbReference type="NCBI Taxonomy" id="1331007"/>
    <lineage>
        <taxon>Bacteria</taxon>
        <taxon>Pseudomonadati</taxon>
        <taxon>Pseudomonadota</taxon>
        <taxon>Gammaproteobacteria</taxon>
        <taxon>Alteromonadales</taxon>
        <taxon>Alteromonadaceae</taxon>
        <taxon>Agarivorans</taxon>
    </lineage>
</organism>
<name>R9PF18_AGAAL</name>
<dbReference type="EMBL" id="BARX01000001">
    <property type="protein sequence ID" value="GAC99941.1"/>
    <property type="molecule type" value="Genomic_DNA"/>
</dbReference>
<sequence>MITLPLRRTETIVVTLFPQFVELTCSVSLAITVKWGGVAEFSRCNLKNSAVLALLVLL</sequence>
<keyword evidence="2" id="KW-1185">Reference proteome</keyword>
<dbReference type="AlphaFoldDB" id="R9PF18"/>
<gene>
    <name evidence="1" type="ORF">AALB_0022</name>
</gene>
<comment type="caution">
    <text evidence="1">The sequence shown here is derived from an EMBL/GenBank/DDBJ whole genome shotgun (WGS) entry which is preliminary data.</text>
</comment>
<evidence type="ECO:0000313" key="2">
    <source>
        <dbReference type="Proteomes" id="UP000014461"/>
    </source>
</evidence>